<keyword evidence="1" id="KW-1133">Transmembrane helix</keyword>
<dbReference type="InterPro" id="IPR055301">
    <property type="entry name" value="Lea14-like_2"/>
</dbReference>
<gene>
    <name evidence="2" type="ORF">VNO80_08520</name>
</gene>
<keyword evidence="3" id="KW-1185">Reference proteome</keyword>
<dbReference type="SUPFAM" id="SSF117070">
    <property type="entry name" value="LEA14-like"/>
    <property type="match status" value="1"/>
</dbReference>
<feature type="transmembrane region" description="Helical" evidence="1">
    <location>
        <begin position="12"/>
        <end position="37"/>
    </location>
</feature>
<keyword evidence="1" id="KW-0472">Membrane</keyword>
<evidence type="ECO:0000256" key="1">
    <source>
        <dbReference type="SAM" id="Phobius"/>
    </source>
</evidence>
<accession>A0AAN9RBS3</accession>
<protein>
    <recommendedName>
        <fullName evidence="4">Late embryogenesis abundant protein LEA-2 subgroup domain-containing protein</fullName>
    </recommendedName>
</protein>
<evidence type="ECO:0000313" key="3">
    <source>
        <dbReference type="Proteomes" id="UP001374584"/>
    </source>
</evidence>
<comment type="caution">
    <text evidence="2">The sequence shown here is derived from an EMBL/GenBank/DDBJ whole genome shotgun (WGS) entry which is preliminary data.</text>
</comment>
<keyword evidence="1" id="KW-0812">Transmembrane</keyword>
<sequence>MVCCVRCSKGFKICCVTAILLFILLATLLLVLFFTVFKPKDPDIILQHVKLQGFKLELPTLNLNVSLGIVVTVENPNHGSFTYQNSTAYLYHGETLVAEAPLHEDTIPARRDHNITTSLSIFADITKLKGLSTDYSRGVINFTSSVTLLGKVKVVNLFKMKATSYCTCYISLFVPYKSIDSICNSKIKL</sequence>
<evidence type="ECO:0008006" key="4">
    <source>
        <dbReference type="Google" id="ProtNLM"/>
    </source>
</evidence>
<dbReference type="Proteomes" id="UP001374584">
    <property type="component" value="Unassembled WGS sequence"/>
</dbReference>
<organism evidence="2 3">
    <name type="scientific">Phaseolus coccineus</name>
    <name type="common">Scarlet runner bean</name>
    <name type="synonym">Phaseolus multiflorus</name>
    <dbReference type="NCBI Taxonomy" id="3886"/>
    <lineage>
        <taxon>Eukaryota</taxon>
        <taxon>Viridiplantae</taxon>
        <taxon>Streptophyta</taxon>
        <taxon>Embryophyta</taxon>
        <taxon>Tracheophyta</taxon>
        <taxon>Spermatophyta</taxon>
        <taxon>Magnoliopsida</taxon>
        <taxon>eudicotyledons</taxon>
        <taxon>Gunneridae</taxon>
        <taxon>Pentapetalae</taxon>
        <taxon>rosids</taxon>
        <taxon>fabids</taxon>
        <taxon>Fabales</taxon>
        <taxon>Fabaceae</taxon>
        <taxon>Papilionoideae</taxon>
        <taxon>50 kb inversion clade</taxon>
        <taxon>NPAAA clade</taxon>
        <taxon>indigoferoid/millettioid clade</taxon>
        <taxon>Phaseoleae</taxon>
        <taxon>Phaseolus</taxon>
    </lineage>
</organism>
<evidence type="ECO:0000313" key="2">
    <source>
        <dbReference type="EMBL" id="KAK7366527.1"/>
    </source>
</evidence>
<dbReference type="PANTHER" id="PTHR31852">
    <property type="entry name" value="LATE EMBRYOGENESIS ABUNDANT (LEA) HYDROXYPROLINE-RICH GLYCOPROTEIN FAMILY"/>
    <property type="match status" value="1"/>
</dbReference>
<dbReference type="EMBL" id="JAYMYR010000004">
    <property type="protein sequence ID" value="KAK7366527.1"/>
    <property type="molecule type" value="Genomic_DNA"/>
</dbReference>
<proteinExistence type="predicted"/>
<dbReference type="AlphaFoldDB" id="A0AAN9RBS3"/>
<reference evidence="2 3" key="1">
    <citation type="submission" date="2024-01" db="EMBL/GenBank/DDBJ databases">
        <title>The genomes of 5 underutilized Papilionoideae crops provide insights into root nodulation and disease resistanc.</title>
        <authorList>
            <person name="Jiang F."/>
        </authorList>
    </citation>
    <scope>NUCLEOTIDE SEQUENCE [LARGE SCALE GENOMIC DNA]</scope>
    <source>
        <strain evidence="2">JINMINGXINNONG_FW02</strain>
        <tissue evidence="2">Leaves</tissue>
    </source>
</reference>
<name>A0AAN9RBS3_PHACN</name>